<evidence type="ECO:0000256" key="1">
    <source>
        <dbReference type="ARBA" id="ARBA00001974"/>
    </source>
</evidence>
<name>A0A3D8QN27_9EURO</name>
<dbReference type="STRING" id="1810919.A0A3D8QN27"/>
<keyword evidence="8" id="KW-1185">Reference proteome</keyword>
<dbReference type="OrthoDB" id="415825at2759"/>
<dbReference type="GO" id="GO:0016491">
    <property type="term" value="F:oxidoreductase activity"/>
    <property type="evidence" value="ECO:0007669"/>
    <property type="project" value="UniProtKB-KW"/>
</dbReference>
<dbReference type="PANTHER" id="PTHR42973">
    <property type="entry name" value="BINDING OXIDOREDUCTASE, PUTATIVE (AFU_ORTHOLOGUE AFUA_1G17690)-RELATED"/>
    <property type="match status" value="1"/>
</dbReference>
<dbReference type="Proteomes" id="UP000256690">
    <property type="component" value="Unassembled WGS sequence"/>
</dbReference>
<evidence type="ECO:0000259" key="6">
    <source>
        <dbReference type="PROSITE" id="PS51387"/>
    </source>
</evidence>
<accession>A0A3D8QN27</accession>
<sequence>MTDQTPTPTLTPPTTPRPALAADPLTILHDLHASELILPDSPSYQSSIQTWAVQKQQHPRLVVRPASLTSLSKLIAHLYTTDLDFAIYGQGFSSASARDVVVNMSAFDDFYFDPAAETVTLGAGQTWGDIYGKLRKVAPGYAVVGARTPSVGIAGTIVSGGFSWLSSEYGCISDEGNMLDARVVKYDGSVLWASSEPELLWALRGGGGGFGVITHVILKAFPYPQDIWAGPILVPRARLDDVASGIAAFLAKPVDPKITMFLYVVKGKVLASILGAKGTTNAEDTDTAREMLVIHAFDARGEDHGRESFAWALRIPGAIDQTCCMPLAEVASLQGPYFFPRFHPPSSSDQNPTYLCSPRYPMVVRAGALTSPLLLYLDAAATVKGTMKQFWAPLLLPSLSSETITRAIAWAAGIQALDASLADCTYVVFEVLSSREPTSISSTAWPRPRTGKHILLLGTGCPGDAGSEEEELARELAVDAPRHVLPRDQEAWVLPSAVEEFHDVRKIYGPHFERLRGLRRRYDPRGRFKGLIRVE</sequence>
<evidence type="ECO:0000313" key="7">
    <source>
        <dbReference type="EMBL" id="RDW63189.1"/>
    </source>
</evidence>
<dbReference type="PROSITE" id="PS51387">
    <property type="entry name" value="FAD_PCMH"/>
    <property type="match status" value="1"/>
</dbReference>
<dbReference type="EMBL" id="PVWQ01000015">
    <property type="protein sequence ID" value="RDW63189.1"/>
    <property type="molecule type" value="Genomic_DNA"/>
</dbReference>
<dbReference type="AlphaFoldDB" id="A0A3D8QN27"/>
<comment type="similarity">
    <text evidence="2">Belongs to the oxygen-dependent FAD-linked oxidoreductase family.</text>
</comment>
<keyword evidence="3" id="KW-0285">Flavoprotein</keyword>
<comment type="caution">
    <text evidence="7">The sequence shown here is derived from an EMBL/GenBank/DDBJ whole genome shotgun (WGS) entry which is preliminary data.</text>
</comment>
<evidence type="ECO:0000256" key="4">
    <source>
        <dbReference type="ARBA" id="ARBA00022827"/>
    </source>
</evidence>
<dbReference type="Pfam" id="PF01565">
    <property type="entry name" value="FAD_binding_4"/>
    <property type="match status" value="1"/>
</dbReference>
<dbReference type="RefSeq" id="XP_026599378.1">
    <property type="nucleotide sequence ID" value="XM_026752316.1"/>
</dbReference>
<evidence type="ECO:0000313" key="8">
    <source>
        <dbReference type="Proteomes" id="UP000256690"/>
    </source>
</evidence>
<proteinExistence type="inferred from homology"/>
<reference evidence="7 8" key="1">
    <citation type="journal article" date="2018" name="IMA Fungus">
        <title>IMA Genome-F 9: Draft genome sequence of Annulohypoxylon stygium, Aspergillus mulundensis, Berkeleyomyces basicola (syn. Thielaviopsis basicola), Ceratocystis smalleyi, two Cercospora beticola strains, Coleophoma cylindrospora, Fusarium fracticaudum, Phialophora cf. hyalina, and Morchella septimelata.</title>
        <authorList>
            <person name="Wingfield B.D."/>
            <person name="Bills G.F."/>
            <person name="Dong Y."/>
            <person name="Huang W."/>
            <person name="Nel W.J."/>
            <person name="Swalarsk-Parry B.S."/>
            <person name="Vaghefi N."/>
            <person name="Wilken P.M."/>
            <person name="An Z."/>
            <person name="de Beer Z.W."/>
            <person name="De Vos L."/>
            <person name="Chen L."/>
            <person name="Duong T.A."/>
            <person name="Gao Y."/>
            <person name="Hammerbacher A."/>
            <person name="Kikkert J.R."/>
            <person name="Li Y."/>
            <person name="Li H."/>
            <person name="Li K."/>
            <person name="Li Q."/>
            <person name="Liu X."/>
            <person name="Ma X."/>
            <person name="Naidoo K."/>
            <person name="Pethybridge S.J."/>
            <person name="Sun J."/>
            <person name="Steenkamp E.T."/>
            <person name="van der Nest M.A."/>
            <person name="van Wyk S."/>
            <person name="Wingfield M.J."/>
            <person name="Xiong C."/>
            <person name="Yue Q."/>
            <person name="Zhang X."/>
        </authorList>
    </citation>
    <scope>NUCLEOTIDE SEQUENCE [LARGE SCALE GENOMIC DNA]</scope>
    <source>
        <strain evidence="7 8">DSM 5745</strain>
    </source>
</reference>
<keyword evidence="5" id="KW-0560">Oxidoreductase</keyword>
<evidence type="ECO:0000256" key="3">
    <source>
        <dbReference type="ARBA" id="ARBA00022630"/>
    </source>
</evidence>
<gene>
    <name evidence="7" type="ORF">DSM5745_10300</name>
</gene>
<dbReference type="SUPFAM" id="SSF56176">
    <property type="entry name" value="FAD-binding/transporter-associated domain-like"/>
    <property type="match status" value="1"/>
</dbReference>
<evidence type="ECO:0000256" key="2">
    <source>
        <dbReference type="ARBA" id="ARBA00005466"/>
    </source>
</evidence>
<dbReference type="Gene3D" id="3.30.465.10">
    <property type="match status" value="1"/>
</dbReference>
<comment type="cofactor">
    <cofactor evidence="1">
        <name>FAD</name>
        <dbReference type="ChEBI" id="CHEBI:57692"/>
    </cofactor>
</comment>
<organism evidence="7 8">
    <name type="scientific">Aspergillus mulundensis</name>
    <dbReference type="NCBI Taxonomy" id="1810919"/>
    <lineage>
        <taxon>Eukaryota</taxon>
        <taxon>Fungi</taxon>
        <taxon>Dikarya</taxon>
        <taxon>Ascomycota</taxon>
        <taxon>Pezizomycotina</taxon>
        <taxon>Eurotiomycetes</taxon>
        <taxon>Eurotiomycetidae</taxon>
        <taxon>Eurotiales</taxon>
        <taxon>Aspergillaceae</taxon>
        <taxon>Aspergillus</taxon>
        <taxon>Aspergillus subgen. Nidulantes</taxon>
    </lineage>
</organism>
<protein>
    <recommendedName>
        <fullName evidence="6">FAD-binding PCMH-type domain-containing protein</fullName>
    </recommendedName>
</protein>
<dbReference type="InterPro" id="IPR016169">
    <property type="entry name" value="FAD-bd_PCMH_sub2"/>
</dbReference>
<dbReference type="GO" id="GO:0071949">
    <property type="term" value="F:FAD binding"/>
    <property type="evidence" value="ECO:0007669"/>
    <property type="project" value="InterPro"/>
</dbReference>
<dbReference type="InterPro" id="IPR016166">
    <property type="entry name" value="FAD-bd_PCMH"/>
</dbReference>
<dbReference type="PANTHER" id="PTHR42973:SF39">
    <property type="entry name" value="FAD-BINDING PCMH-TYPE DOMAIN-CONTAINING PROTEIN"/>
    <property type="match status" value="1"/>
</dbReference>
<keyword evidence="4" id="KW-0274">FAD</keyword>
<dbReference type="InterPro" id="IPR006094">
    <property type="entry name" value="Oxid_FAD_bind_N"/>
</dbReference>
<dbReference type="InterPro" id="IPR050416">
    <property type="entry name" value="FAD-linked_Oxidoreductase"/>
</dbReference>
<evidence type="ECO:0000256" key="5">
    <source>
        <dbReference type="ARBA" id="ARBA00023002"/>
    </source>
</evidence>
<feature type="domain" description="FAD-binding PCMH-type" evidence="6">
    <location>
        <begin position="55"/>
        <end position="223"/>
    </location>
</feature>
<dbReference type="GeneID" id="38120670"/>
<dbReference type="InterPro" id="IPR036318">
    <property type="entry name" value="FAD-bd_PCMH-like_sf"/>
</dbReference>